<evidence type="ECO:0000313" key="2">
    <source>
        <dbReference type="EMBL" id="CAB1423424.1"/>
    </source>
</evidence>
<name>A0A9N7YGJ0_PLEPL</name>
<dbReference type="EMBL" id="CADEAL010000655">
    <property type="protein sequence ID" value="CAB1423424.1"/>
    <property type="molecule type" value="Genomic_DNA"/>
</dbReference>
<organism evidence="2 3">
    <name type="scientific">Pleuronectes platessa</name>
    <name type="common">European plaice</name>
    <dbReference type="NCBI Taxonomy" id="8262"/>
    <lineage>
        <taxon>Eukaryota</taxon>
        <taxon>Metazoa</taxon>
        <taxon>Chordata</taxon>
        <taxon>Craniata</taxon>
        <taxon>Vertebrata</taxon>
        <taxon>Euteleostomi</taxon>
        <taxon>Actinopterygii</taxon>
        <taxon>Neopterygii</taxon>
        <taxon>Teleostei</taxon>
        <taxon>Neoteleostei</taxon>
        <taxon>Acanthomorphata</taxon>
        <taxon>Carangaria</taxon>
        <taxon>Pleuronectiformes</taxon>
        <taxon>Pleuronectoidei</taxon>
        <taxon>Pleuronectidae</taxon>
        <taxon>Pleuronectes</taxon>
    </lineage>
</organism>
<accession>A0A9N7YGJ0</accession>
<feature type="region of interest" description="Disordered" evidence="1">
    <location>
        <begin position="86"/>
        <end position="111"/>
    </location>
</feature>
<feature type="compositionally biased region" description="Polar residues" evidence="1">
    <location>
        <begin position="86"/>
        <end position="109"/>
    </location>
</feature>
<evidence type="ECO:0000313" key="3">
    <source>
        <dbReference type="Proteomes" id="UP001153269"/>
    </source>
</evidence>
<proteinExistence type="predicted"/>
<dbReference type="Proteomes" id="UP001153269">
    <property type="component" value="Unassembled WGS sequence"/>
</dbReference>
<protein>
    <submittedName>
        <fullName evidence="2">Uncharacterized protein</fullName>
    </submittedName>
</protein>
<evidence type="ECO:0000256" key="1">
    <source>
        <dbReference type="SAM" id="MobiDB-lite"/>
    </source>
</evidence>
<dbReference type="AlphaFoldDB" id="A0A9N7YGJ0"/>
<reference evidence="2" key="1">
    <citation type="submission" date="2020-03" db="EMBL/GenBank/DDBJ databases">
        <authorList>
            <person name="Weist P."/>
        </authorList>
    </citation>
    <scope>NUCLEOTIDE SEQUENCE</scope>
</reference>
<feature type="region of interest" description="Disordered" evidence="1">
    <location>
        <begin position="237"/>
        <end position="274"/>
    </location>
</feature>
<feature type="region of interest" description="Disordered" evidence="1">
    <location>
        <begin position="17"/>
        <end position="60"/>
    </location>
</feature>
<comment type="caution">
    <text evidence="2">The sequence shown here is derived from an EMBL/GenBank/DDBJ whole genome shotgun (WGS) entry which is preliminary data.</text>
</comment>
<gene>
    <name evidence="2" type="ORF">PLEPLA_LOCUS11344</name>
</gene>
<feature type="compositionally biased region" description="Basic and acidic residues" evidence="1">
    <location>
        <begin position="262"/>
        <end position="274"/>
    </location>
</feature>
<sequence length="282" mass="30361">MVMPHTSVTSYVLPSEVRLGNGGSASDEVSRSRRVQQQVQMRMAEKSTLPRQNGSASHYATSEYGGTSSVKYHTYNPNFSSKSSYMTSGSRTLPQAPRVSQRSGFSARSSGPDLAQFHRISIGGGGAGAGGGGGGGGGGFYREDMRMGSYQGNTNTQPRMDSETLSMHTMRQQPQPMYPWMVDASDAGSLVSDRDAIYNHQYSQGTVNGYSSQKRQGGGGLAYAPSMQRSLSGTLSRVGGMAGGRCGDRPPTVFQRPGPPHHQQDYKPKPPEHGLRVWELLR</sequence>
<keyword evidence="3" id="KW-1185">Reference proteome</keyword>
<feature type="compositionally biased region" description="Polar residues" evidence="1">
    <location>
        <begin position="49"/>
        <end position="60"/>
    </location>
</feature>